<keyword evidence="4" id="KW-0349">Heme</keyword>
<keyword evidence="14" id="KW-1185">Reference proteome</keyword>
<dbReference type="GO" id="GO:0016020">
    <property type="term" value="C:membrane"/>
    <property type="evidence" value="ECO:0007669"/>
    <property type="project" value="UniProtKB-SubCell"/>
</dbReference>
<dbReference type="PANTHER" id="PTHR15422">
    <property type="entry name" value="OS05G0565100 PROTEIN"/>
    <property type="match status" value="1"/>
</dbReference>
<dbReference type="EMBL" id="CENE01000006">
    <property type="protein sequence ID" value="CEQ40277.1"/>
    <property type="molecule type" value="Genomic_DNA"/>
</dbReference>
<evidence type="ECO:0000256" key="10">
    <source>
        <dbReference type="ARBA" id="ARBA00023136"/>
    </source>
</evidence>
<feature type="transmembrane region" description="Helical" evidence="11">
    <location>
        <begin position="133"/>
        <end position="153"/>
    </location>
</feature>
<keyword evidence="6" id="KW-0479">Metal-binding</keyword>
<evidence type="ECO:0000256" key="9">
    <source>
        <dbReference type="ARBA" id="ARBA00023004"/>
    </source>
</evidence>
<keyword evidence="7" id="KW-0249">Electron transport</keyword>
<feature type="transmembrane region" description="Helical" evidence="11">
    <location>
        <begin position="173"/>
        <end position="199"/>
    </location>
</feature>
<evidence type="ECO:0000256" key="7">
    <source>
        <dbReference type="ARBA" id="ARBA00022982"/>
    </source>
</evidence>
<comment type="cofactor">
    <cofactor evidence="1">
        <name>heme b</name>
        <dbReference type="ChEBI" id="CHEBI:60344"/>
    </cofactor>
</comment>
<name>A0A0D6EJU4_SPOSA</name>
<dbReference type="PANTHER" id="PTHR15422:SF45">
    <property type="entry name" value="CYTOCHROME B561 DOMAIN-CONTAINING PROTEIN"/>
    <property type="match status" value="1"/>
</dbReference>
<keyword evidence="5 11" id="KW-0812">Transmembrane</keyword>
<sequence>MSSAAAPPEDPETAPLISDDSDPFPASAMVNERPSSLTYLSRASFGGAAALVAQLGVGLAVVVLWRVLWMHPAGLFTYHPAFQSLAVLGFIEGVLLLQPIPANAATKKKGLQLHQVFQYTAFPMSECASSEMVIARLTSVPLVAVLVGAAFIIANKALHDARHFTTWHATFGILTLVLIVLQISFGALVVYSPLISVLGGEGKAKSLWKYHRFVSLSCRPSFSLLSA</sequence>
<evidence type="ECO:0000256" key="2">
    <source>
        <dbReference type="ARBA" id="ARBA00004141"/>
    </source>
</evidence>
<evidence type="ECO:0000256" key="5">
    <source>
        <dbReference type="ARBA" id="ARBA00022692"/>
    </source>
</evidence>
<feature type="domain" description="Cytochrome b561" evidence="12">
    <location>
        <begin position="137"/>
        <end position="217"/>
    </location>
</feature>
<evidence type="ECO:0000256" key="11">
    <source>
        <dbReference type="SAM" id="Phobius"/>
    </source>
</evidence>
<evidence type="ECO:0000256" key="1">
    <source>
        <dbReference type="ARBA" id="ARBA00001970"/>
    </source>
</evidence>
<evidence type="ECO:0000313" key="14">
    <source>
        <dbReference type="Proteomes" id="UP000243876"/>
    </source>
</evidence>
<dbReference type="InterPro" id="IPR045150">
    <property type="entry name" value="CYB561D1/2"/>
</dbReference>
<evidence type="ECO:0000256" key="3">
    <source>
        <dbReference type="ARBA" id="ARBA00022448"/>
    </source>
</evidence>
<keyword evidence="3" id="KW-0813">Transport</keyword>
<feature type="transmembrane region" description="Helical" evidence="11">
    <location>
        <begin position="81"/>
        <end position="100"/>
    </location>
</feature>
<evidence type="ECO:0000256" key="4">
    <source>
        <dbReference type="ARBA" id="ARBA00022617"/>
    </source>
</evidence>
<evidence type="ECO:0000256" key="8">
    <source>
        <dbReference type="ARBA" id="ARBA00022989"/>
    </source>
</evidence>
<organism evidence="13 14">
    <name type="scientific">Sporidiobolus salmonicolor</name>
    <name type="common">Yeast-like fungus</name>
    <name type="synonym">Sporobolomyces salmonicolor</name>
    <dbReference type="NCBI Taxonomy" id="5005"/>
    <lineage>
        <taxon>Eukaryota</taxon>
        <taxon>Fungi</taxon>
        <taxon>Dikarya</taxon>
        <taxon>Basidiomycota</taxon>
        <taxon>Pucciniomycotina</taxon>
        <taxon>Microbotryomycetes</taxon>
        <taxon>Sporidiobolales</taxon>
        <taxon>Sporidiobolaceae</taxon>
        <taxon>Sporobolomyces</taxon>
    </lineage>
</organism>
<accession>A0A0D6EJU4</accession>
<dbReference type="Gene3D" id="1.20.120.1770">
    <property type="match status" value="1"/>
</dbReference>
<keyword evidence="10 11" id="KW-0472">Membrane</keyword>
<dbReference type="GO" id="GO:0046872">
    <property type="term" value="F:metal ion binding"/>
    <property type="evidence" value="ECO:0007669"/>
    <property type="project" value="UniProtKB-KW"/>
</dbReference>
<dbReference type="GO" id="GO:0140575">
    <property type="term" value="F:transmembrane monodehydroascorbate reductase activity"/>
    <property type="evidence" value="ECO:0007669"/>
    <property type="project" value="InterPro"/>
</dbReference>
<feature type="transmembrane region" description="Helical" evidence="11">
    <location>
        <begin position="43"/>
        <end position="69"/>
    </location>
</feature>
<dbReference type="Proteomes" id="UP000243876">
    <property type="component" value="Unassembled WGS sequence"/>
</dbReference>
<gene>
    <name evidence="13" type="primary">SPOSA6832_01895</name>
</gene>
<dbReference type="Pfam" id="PF03188">
    <property type="entry name" value="Cytochrom_B561"/>
    <property type="match status" value="1"/>
</dbReference>
<comment type="subcellular location">
    <subcellularLocation>
        <location evidence="2">Membrane</location>
        <topology evidence="2">Multi-pass membrane protein</topology>
    </subcellularLocation>
</comment>
<evidence type="ECO:0000313" key="13">
    <source>
        <dbReference type="EMBL" id="CEQ40277.1"/>
    </source>
</evidence>
<dbReference type="OrthoDB" id="432881at2759"/>
<reference evidence="14" key="1">
    <citation type="submission" date="2015-02" db="EMBL/GenBank/DDBJ databases">
        <authorList>
            <person name="Gon?alves P."/>
        </authorList>
    </citation>
    <scope>NUCLEOTIDE SEQUENCE [LARGE SCALE GENOMIC DNA]</scope>
</reference>
<keyword evidence="8 11" id="KW-1133">Transmembrane helix</keyword>
<dbReference type="InterPro" id="IPR006593">
    <property type="entry name" value="Cyt_b561/ferric_Rdtase_TM"/>
</dbReference>
<dbReference type="AlphaFoldDB" id="A0A0D6EJU4"/>
<protein>
    <submittedName>
        <fullName evidence="13">SPOSA6832_01895-mRNA-1:cds</fullName>
    </submittedName>
</protein>
<evidence type="ECO:0000256" key="6">
    <source>
        <dbReference type="ARBA" id="ARBA00022723"/>
    </source>
</evidence>
<evidence type="ECO:0000259" key="12">
    <source>
        <dbReference type="Pfam" id="PF03188"/>
    </source>
</evidence>
<keyword evidence="9" id="KW-0408">Iron</keyword>
<proteinExistence type="predicted"/>